<evidence type="ECO:0000313" key="4">
    <source>
        <dbReference type="Proteomes" id="UP000053593"/>
    </source>
</evidence>
<feature type="compositionally biased region" description="Polar residues" evidence="1">
    <location>
        <begin position="194"/>
        <end position="209"/>
    </location>
</feature>
<evidence type="ECO:0000256" key="1">
    <source>
        <dbReference type="SAM" id="MobiDB-lite"/>
    </source>
</evidence>
<feature type="compositionally biased region" description="Polar residues" evidence="1">
    <location>
        <begin position="224"/>
        <end position="248"/>
    </location>
</feature>
<evidence type="ECO:0000313" key="3">
    <source>
        <dbReference type="EMBL" id="KIK55966.1"/>
    </source>
</evidence>
<accession>A0A0D0BM83</accession>
<feature type="transmembrane region" description="Helical" evidence="2">
    <location>
        <begin position="74"/>
        <end position="100"/>
    </location>
</feature>
<keyword evidence="4" id="KW-1185">Reference proteome</keyword>
<protein>
    <submittedName>
        <fullName evidence="3">Uncharacterized protein</fullName>
    </submittedName>
</protein>
<proteinExistence type="predicted"/>
<feature type="region of interest" description="Disordered" evidence="1">
    <location>
        <begin position="1"/>
        <end position="30"/>
    </location>
</feature>
<gene>
    <name evidence="3" type="ORF">GYMLUDRAFT_248185</name>
</gene>
<keyword evidence="2" id="KW-0472">Membrane</keyword>
<keyword evidence="2" id="KW-0812">Transmembrane</keyword>
<dbReference type="Proteomes" id="UP000053593">
    <property type="component" value="Unassembled WGS sequence"/>
</dbReference>
<dbReference type="EMBL" id="KN834801">
    <property type="protein sequence ID" value="KIK55966.1"/>
    <property type="molecule type" value="Genomic_DNA"/>
</dbReference>
<feature type="region of interest" description="Disordered" evidence="1">
    <location>
        <begin position="109"/>
        <end position="146"/>
    </location>
</feature>
<dbReference type="HOGENOM" id="CLU_956615_0_0_1"/>
<keyword evidence="2" id="KW-1133">Transmembrane helix</keyword>
<name>A0A0D0BM83_9AGAR</name>
<organism evidence="3 4">
    <name type="scientific">Collybiopsis luxurians FD-317 M1</name>
    <dbReference type="NCBI Taxonomy" id="944289"/>
    <lineage>
        <taxon>Eukaryota</taxon>
        <taxon>Fungi</taxon>
        <taxon>Dikarya</taxon>
        <taxon>Basidiomycota</taxon>
        <taxon>Agaricomycotina</taxon>
        <taxon>Agaricomycetes</taxon>
        <taxon>Agaricomycetidae</taxon>
        <taxon>Agaricales</taxon>
        <taxon>Marasmiineae</taxon>
        <taxon>Omphalotaceae</taxon>
        <taxon>Collybiopsis</taxon>
        <taxon>Collybiopsis luxurians</taxon>
    </lineage>
</organism>
<sequence length="291" mass="30346">MSNGETIDSSSITFTSKSQPASNPFHATNPDSFTSTATTLTANSLGLVSSDLSSSSTSSSAAASTSNGNKKSSVVAVIAGSVVGSVAALAIITMTIIFLLRRRGRATSRAKQTVESTGNASSSTRQGKGSQPASSNCIPHLPESPLLLGDATDLTTMAPLDSAPVVATRSEPFPHSSTRSDTYHDSTFIREGVASSSTSDGPISESSPGQKRLSPPPPHLKYYYSTSNSSLSRNGHSPSIDSPPSAHSTEPHYAFHPSHSSLSATDYTISPYYVDPVDSMVNNSYSFDRTT</sequence>
<reference evidence="3 4" key="1">
    <citation type="submission" date="2014-04" db="EMBL/GenBank/DDBJ databases">
        <title>Evolutionary Origins and Diversification of the Mycorrhizal Mutualists.</title>
        <authorList>
            <consortium name="DOE Joint Genome Institute"/>
            <consortium name="Mycorrhizal Genomics Consortium"/>
            <person name="Kohler A."/>
            <person name="Kuo A."/>
            <person name="Nagy L.G."/>
            <person name="Floudas D."/>
            <person name="Copeland A."/>
            <person name="Barry K.W."/>
            <person name="Cichocki N."/>
            <person name="Veneault-Fourrey C."/>
            <person name="LaButti K."/>
            <person name="Lindquist E.A."/>
            <person name="Lipzen A."/>
            <person name="Lundell T."/>
            <person name="Morin E."/>
            <person name="Murat C."/>
            <person name="Riley R."/>
            <person name="Ohm R."/>
            <person name="Sun H."/>
            <person name="Tunlid A."/>
            <person name="Henrissat B."/>
            <person name="Grigoriev I.V."/>
            <person name="Hibbett D.S."/>
            <person name="Martin F."/>
        </authorList>
    </citation>
    <scope>NUCLEOTIDE SEQUENCE [LARGE SCALE GENOMIC DNA]</scope>
    <source>
        <strain evidence="3 4">FD-317 M1</strain>
    </source>
</reference>
<feature type="compositionally biased region" description="Polar residues" evidence="1">
    <location>
        <begin position="109"/>
        <end position="137"/>
    </location>
</feature>
<dbReference type="CDD" id="cd12087">
    <property type="entry name" value="TM_EGFR-like"/>
    <property type="match status" value="1"/>
</dbReference>
<dbReference type="AlphaFoldDB" id="A0A0D0BM83"/>
<evidence type="ECO:0000256" key="2">
    <source>
        <dbReference type="SAM" id="Phobius"/>
    </source>
</evidence>
<feature type="region of interest" description="Disordered" evidence="1">
    <location>
        <begin position="163"/>
        <end position="261"/>
    </location>
</feature>